<dbReference type="PANTHER" id="PTHR38834">
    <property type="entry name" value="PERIPLASMIC SUBSTRATE BINDING PROTEIN FAMILY 3"/>
    <property type="match status" value="1"/>
</dbReference>
<feature type="signal peptide" evidence="1">
    <location>
        <begin position="1"/>
        <end position="21"/>
    </location>
</feature>
<proteinExistence type="predicted"/>
<evidence type="ECO:0000313" key="3">
    <source>
        <dbReference type="Proteomes" id="UP000586305"/>
    </source>
</evidence>
<dbReference type="AlphaFoldDB" id="A0A849VGX6"/>
<dbReference type="PANTHER" id="PTHR38834:SF3">
    <property type="entry name" value="SOLUTE-BINDING PROTEIN FAMILY 3_N-TERMINAL DOMAIN-CONTAINING PROTEIN"/>
    <property type="match status" value="1"/>
</dbReference>
<keyword evidence="3" id="KW-1185">Reference proteome</keyword>
<organism evidence="2 3">
    <name type="scientific">Pseudoalteromonas caenipelagi</name>
    <dbReference type="NCBI Taxonomy" id="2726988"/>
    <lineage>
        <taxon>Bacteria</taxon>
        <taxon>Pseudomonadati</taxon>
        <taxon>Pseudomonadota</taxon>
        <taxon>Gammaproteobacteria</taxon>
        <taxon>Alteromonadales</taxon>
        <taxon>Pseudoalteromonadaceae</taxon>
        <taxon>Pseudoalteromonas</taxon>
    </lineage>
</organism>
<dbReference type="Proteomes" id="UP000586305">
    <property type="component" value="Unassembled WGS sequence"/>
</dbReference>
<evidence type="ECO:0000313" key="2">
    <source>
        <dbReference type="EMBL" id="NOU51958.1"/>
    </source>
</evidence>
<protein>
    <submittedName>
        <fullName evidence="2">Amino acid ABC transporter substrate-binding protein</fullName>
    </submittedName>
</protein>
<gene>
    <name evidence="2" type="ORF">HG263_15605</name>
</gene>
<dbReference type="Gene3D" id="3.40.190.10">
    <property type="entry name" value="Periplasmic binding protein-like II"/>
    <property type="match status" value="2"/>
</dbReference>
<keyword evidence="1" id="KW-0732">Signal</keyword>
<feature type="chain" id="PRO_5032653534" evidence="1">
    <location>
        <begin position="22"/>
        <end position="276"/>
    </location>
</feature>
<dbReference type="EMBL" id="JABBPG010000007">
    <property type="protein sequence ID" value="NOU51958.1"/>
    <property type="molecule type" value="Genomic_DNA"/>
</dbReference>
<dbReference type="RefSeq" id="WP_171627015.1">
    <property type="nucleotide sequence ID" value="NZ_JABBPG010000007.1"/>
</dbReference>
<evidence type="ECO:0000256" key="1">
    <source>
        <dbReference type="SAM" id="SignalP"/>
    </source>
</evidence>
<accession>A0A849VGX6</accession>
<comment type="caution">
    <text evidence="2">The sequence shown here is derived from an EMBL/GenBank/DDBJ whole genome shotgun (WGS) entry which is preliminary data.</text>
</comment>
<name>A0A849VGX6_9GAMM</name>
<reference evidence="2 3" key="1">
    <citation type="submission" date="2020-04" db="EMBL/GenBank/DDBJ databases">
        <title>Pseudoalteromonas caenipelagi sp. nov., isolated from a tidal flat.</title>
        <authorList>
            <person name="Park S."/>
            <person name="Yoon J.-H."/>
        </authorList>
    </citation>
    <scope>NUCLEOTIDE SEQUENCE [LARGE SCALE GENOMIC DNA]</scope>
    <source>
        <strain evidence="2 3">JBTF-M23</strain>
    </source>
</reference>
<sequence>MKWCLLVLIFCSCGQPFTAQAAQSKNSLVVSMHPLAPFVIVENGEIKGGFIVDIYKQMEQLTGQYSDIQLSSFMRGLNTLRRAAKRVNSANSQYAPHAHLIVVRTPQRESQFKWVGPLLYDGPVVYKRASDQRTYRSLEDIKQHDATCVAQQKVADTEIFTSAGIMYHETASQEQAIRLLLQPKSRFDCTMIALMNTQQALQEAGYPLNALEMMSFQLPAHAVYMAFSKDTPDSVVANWQKALDTLDSSGQRLAIIQQYMPAYTAALEKGLKASVK</sequence>
<dbReference type="SUPFAM" id="SSF53850">
    <property type="entry name" value="Periplasmic binding protein-like II"/>
    <property type="match status" value="1"/>
</dbReference>